<evidence type="ECO:0000259" key="1">
    <source>
        <dbReference type="Pfam" id="PF01494"/>
    </source>
</evidence>
<name>A0A9W6RHE2_9ACTN</name>
<reference evidence="3" key="1">
    <citation type="submission" date="2023-03" db="EMBL/GenBank/DDBJ databases">
        <title>Actinoallomurus iriomotensis NBRC 103681.</title>
        <authorList>
            <person name="Ichikawa N."/>
            <person name="Sato H."/>
            <person name="Tonouchi N."/>
        </authorList>
    </citation>
    <scope>NUCLEOTIDE SEQUENCE</scope>
    <source>
        <strain evidence="3">NBRC 103681</strain>
    </source>
</reference>
<accession>A0A9W6RHE2</accession>
<sequence>MRRILIVGAGQAGLMLALSLRQDGYEVTVVSARTPDDLRRGRVMSTQYMFGPALALERSRGLHLWDDEAPRAVGQRVTLADPPGRRALEFLGSWEQHAQSVDQRLKMAAWLELFEDREGRVVYRSVAASDLEGPAASHDLTLIAAGRGELAGLFDRDPRRTVFDRPQRMLSCVYLHGVTPWPDHPEPHVRINALPGIGELFVMPALTRTGPCTILLWEAVPGGPLDCWQDRPSPEEHLARSRELTRELLPWEYERITEAEPTDPLCTLYGGISPVVRRPIGRLPAGSRVLGMADVVVLNDPIAAQGSNNAAHCAAIYHRCIRERGEGPFDEPWMRETFEAYWDHARHGTRLSNTLLGPLPEHVQRVLQAATRHPEVAARFADGYARPSTLDDWLFDPDQAAAYLASFS</sequence>
<dbReference type="Gene3D" id="3.50.50.60">
    <property type="entry name" value="FAD/NAD(P)-binding domain"/>
    <property type="match status" value="3"/>
</dbReference>
<dbReference type="EMBL" id="BSTJ01000004">
    <property type="protein sequence ID" value="GLY75859.1"/>
    <property type="molecule type" value="Genomic_DNA"/>
</dbReference>
<dbReference type="InterPro" id="IPR041654">
    <property type="entry name" value="StyA_sbd"/>
</dbReference>
<organism evidence="3 4">
    <name type="scientific">Actinoallomurus iriomotensis</name>
    <dbReference type="NCBI Taxonomy" id="478107"/>
    <lineage>
        <taxon>Bacteria</taxon>
        <taxon>Bacillati</taxon>
        <taxon>Actinomycetota</taxon>
        <taxon>Actinomycetes</taxon>
        <taxon>Streptosporangiales</taxon>
        <taxon>Thermomonosporaceae</taxon>
        <taxon>Actinoallomurus</taxon>
    </lineage>
</organism>
<dbReference type="RefSeq" id="WP_285623382.1">
    <property type="nucleotide sequence ID" value="NZ_BSTJ01000004.1"/>
</dbReference>
<dbReference type="InterPro" id="IPR002938">
    <property type="entry name" value="FAD-bd"/>
</dbReference>
<feature type="domain" description="Styrene monooxygenase StyA putative substrate binding" evidence="2">
    <location>
        <begin position="146"/>
        <end position="255"/>
    </location>
</feature>
<proteinExistence type="predicted"/>
<dbReference type="Pfam" id="PF01494">
    <property type="entry name" value="FAD_binding_3"/>
    <property type="match status" value="1"/>
</dbReference>
<comment type="caution">
    <text evidence="3">The sequence shown here is derived from an EMBL/GenBank/DDBJ whole genome shotgun (WGS) entry which is preliminary data.</text>
</comment>
<evidence type="ECO:0000313" key="3">
    <source>
        <dbReference type="EMBL" id="GLY75859.1"/>
    </source>
</evidence>
<dbReference type="Pfam" id="PF17885">
    <property type="entry name" value="Smoa_sbd"/>
    <property type="match status" value="1"/>
</dbReference>
<feature type="domain" description="FAD-binding" evidence="1">
    <location>
        <begin position="4"/>
        <end position="41"/>
    </location>
</feature>
<dbReference type="PRINTS" id="PR00420">
    <property type="entry name" value="RNGMNOXGNASE"/>
</dbReference>
<dbReference type="AlphaFoldDB" id="A0A9W6RHE2"/>
<protein>
    <submittedName>
        <fullName evidence="3">Alanine-phosphoribitol ligase</fullName>
    </submittedName>
</protein>
<gene>
    <name evidence="3" type="ORF">Airi01_041260</name>
</gene>
<dbReference type="InterPro" id="IPR036188">
    <property type="entry name" value="FAD/NAD-bd_sf"/>
</dbReference>
<dbReference type="SUPFAM" id="SSF51905">
    <property type="entry name" value="FAD/NAD(P)-binding domain"/>
    <property type="match status" value="1"/>
</dbReference>
<evidence type="ECO:0000313" key="4">
    <source>
        <dbReference type="Proteomes" id="UP001165135"/>
    </source>
</evidence>
<keyword evidence="3" id="KW-0436">Ligase</keyword>
<evidence type="ECO:0000259" key="2">
    <source>
        <dbReference type="Pfam" id="PF17885"/>
    </source>
</evidence>
<dbReference type="Proteomes" id="UP001165135">
    <property type="component" value="Unassembled WGS sequence"/>
</dbReference>
<dbReference type="GO" id="GO:0071949">
    <property type="term" value="F:FAD binding"/>
    <property type="evidence" value="ECO:0007669"/>
    <property type="project" value="InterPro"/>
</dbReference>
<dbReference type="GO" id="GO:0016874">
    <property type="term" value="F:ligase activity"/>
    <property type="evidence" value="ECO:0007669"/>
    <property type="project" value="UniProtKB-KW"/>
</dbReference>